<evidence type="ECO:0000256" key="1">
    <source>
        <dbReference type="ARBA" id="ARBA00001947"/>
    </source>
</evidence>
<evidence type="ECO:0000256" key="8">
    <source>
        <dbReference type="ARBA" id="ARBA00022989"/>
    </source>
</evidence>
<keyword evidence="14" id="KW-1185">Reference proteome</keyword>
<protein>
    <recommendedName>
        <fullName evidence="12">Peptidase M50 domain-containing protein</fullName>
    </recommendedName>
</protein>
<evidence type="ECO:0000313" key="14">
    <source>
        <dbReference type="Proteomes" id="UP001321543"/>
    </source>
</evidence>
<comment type="similarity">
    <text evidence="3">Belongs to the peptidase M50B family.</text>
</comment>
<sequence>MQQVGGVTSLVVNLPVKLWDVGVSLITGSERDPNGPLSVVGVGRIAGEVAAADAPVLNRLAVLLNLLAALNIALFVFNLIPLLPLDGGHVAVALWEGIKRTWAKLTGRAQPKPVDATRLVPVTVVVAVLLIAMGALLIIADLVKPMNLLG</sequence>
<evidence type="ECO:0000256" key="2">
    <source>
        <dbReference type="ARBA" id="ARBA00004141"/>
    </source>
</evidence>
<evidence type="ECO:0000256" key="10">
    <source>
        <dbReference type="ARBA" id="ARBA00023136"/>
    </source>
</evidence>
<gene>
    <name evidence="13" type="ORF">GCM10025863_12420</name>
</gene>
<dbReference type="EMBL" id="AP027728">
    <property type="protein sequence ID" value="BDZ38628.1"/>
    <property type="molecule type" value="Genomic_DNA"/>
</dbReference>
<organism evidence="13 14">
    <name type="scientific">Microbacterium suwonense</name>
    <dbReference type="NCBI Taxonomy" id="683047"/>
    <lineage>
        <taxon>Bacteria</taxon>
        <taxon>Bacillati</taxon>
        <taxon>Actinomycetota</taxon>
        <taxon>Actinomycetes</taxon>
        <taxon>Micrococcales</taxon>
        <taxon>Microbacteriaceae</taxon>
        <taxon>Microbacterium</taxon>
    </lineage>
</organism>
<evidence type="ECO:0000256" key="7">
    <source>
        <dbReference type="ARBA" id="ARBA00022833"/>
    </source>
</evidence>
<dbReference type="RefSeq" id="WP_350226518.1">
    <property type="nucleotide sequence ID" value="NZ_AP027728.1"/>
</dbReference>
<keyword evidence="7" id="KW-0862">Zinc</keyword>
<evidence type="ECO:0000256" key="6">
    <source>
        <dbReference type="ARBA" id="ARBA00022801"/>
    </source>
</evidence>
<evidence type="ECO:0000313" key="13">
    <source>
        <dbReference type="EMBL" id="BDZ38628.1"/>
    </source>
</evidence>
<comment type="cofactor">
    <cofactor evidence="1">
        <name>Zn(2+)</name>
        <dbReference type="ChEBI" id="CHEBI:29105"/>
    </cofactor>
</comment>
<dbReference type="Proteomes" id="UP001321543">
    <property type="component" value="Chromosome"/>
</dbReference>
<feature type="domain" description="Peptidase M50" evidence="12">
    <location>
        <begin position="25"/>
        <end position="102"/>
    </location>
</feature>
<dbReference type="InterPro" id="IPR008915">
    <property type="entry name" value="Peptidase_M50"/>
</dbReference>
<evidence type="ECO:0000256" key="11">
    <source>
        <dbReference type="SAM" id="Phobius"/>
    </source>
</evidence>
<keyword evidence="4" id="KW-0645">Protease</keyword>
<accession>A0ABN6X3N8</accession>
<evidence type="ECO:0000256" key="9">
    <source>
        <dbReference type="ARBA" id="ARBA00023049"/>
    </source>
</evidence>
<dbReference type="PANTHER" id="PTHR42837">
    <property type="entry name" value="REGULATOR OF SIGMA-E PROTEASE RSEP"/>
    <property type="match status" value="1"/>
</dbReference>
<dbReference type="PANTHER" id="PTHR42837:SF2">
    <property type="entry name" value="MEMBRANE METALLOPROTEASE ARASP2, CHLOROPLASTIC-RELATED"/>
    <property type="match status" value="1"/>
</dbReference>
<keyword evidence="9" id="KW-0482">Metalloprotease</keyword>
<evidence type="ECO:0000256" key="4">
    <source>
        <dbReference type="ARBA" id="ARBA00022670"/>
    </source>
</evidence>
<evidence type="ECO:0000259" key="12">
    <source>
        <dbReference type="Pfam" id="PF02163"/>
    </source>
</evidence>
<feature type="transmembrane region" description="Helical" evidence="11">
    <location>
        <begin position="119"/>
        <end position="143"/>
    </location>
</feature>
<feature type="transmembrane region" description="Helical" evidence="11">
    <location>
        <begin position="60"/>
        <end position="80"/>
    </location>
</feature>
<dbReference type="Pfam" id="PF02163">
    <property type="entry name" value="Peptidase_M50"/>
    <property type="match status" value="1"/>
</dbReference>
<keyword evidence="6" id="KW-0378">Hydrolase</keyword>
<name>A0ABN6X3N8_9MICO</name>
<comment type="subcellular location">
    <subcellularLocation>
        <location evidence="2">Membrane</location>
        <topology evidence="2">Multi-pass membrane protein</topology>
    </subcellularLocation>
</comment>
<keyword evidence="8 11" id="KW-1133">Transmembrane helix</keyword>
<keyword evidence="10 11" id="KW-0472">Membrane</keyword>
<proteinExistence type="inferred from homology"/>
<evidence type="ECO:0000256" key="5">
    <source>
        <dbReference type="ARBA" id="ARBA00022692"/>
    </source>
</evidence>
<dbReference type="InterPro" id="IPR004387">
    <property type="entry name" value="Pept_M50_Zn"/>
</dbReference>
<evidence type="ECO:0000256" key="3">
    <source>
        <dbReference type="ARBA" id="ARBA00007931"/>
    </source>
</evidence>
<keyword evidence="5 11" id="KW-0812">Transmembrane</keyword>
<reference evidence="14" key="1">
    <citation type="journal article" date="2019" name="Int. J. Syst. Evol. Microbiol.">
        <title>The Global Catalogue of Microorganisms (GCM) 10K type strain sequencing project: providing services to taxonomists for standard genome sequencing and annotation.</title>
        <authorList>
            <consortium name="The Broad Institute Genomics Platform"/>
            <consortium name="The Broad Institute Genome Sequencing Center for Infectious Disease"/>
            <person name="Wu L."/>
            <person name="Ma J."/>
        </authorList>
    </citation>
    <scope>NUCLEOTIDE SEQUENCE [LARGE SCALE GENOMIC DNA]</scope>
    <source>
        <strain evidence="14">NBRC 106310</strain>
    </source>
</reference>